<accession>A0A1B9G2U8</accession>
<feature type="compositionally biased region" description="Basic and acidic residues" evidence="1">
    <location>
        <begin position="1"/>
        <end position="11"/>
    </location>
</feature>
<reference evidence="3" key="2">
    <citation type="submission" date="2013-07" db="EMBL/GenBank/DDBJ databases">
        <authorList>
            <consortium name="The Broad Institute Genome Sequencing Platform"/>
            <person name="Cuomo C."/>
            <person name="Litvintseva A."/>
            <person name="Chen Y."/>
            <person name="Heitman J."/>
            <person name="Sun S."/>
            <person name="Springer D."/>
            <person name="Dromer F."/>
            <person name="Young S.K."/>
            <person name="Zeng Q."/>
            <person name="Gargeya S."/>
            <person name="Fitzgerald M."/>
            <person name="Abouelleil A."/>
            <person name="Alvarado L."/>
            <person name="Berlin A.M."/>
            <person name="Chapman S.B."/>
            <person name="Dewar J."/>
            <person name="Goldberg J."/>
            <person name="Griggs A."/>
            <person name="Gujja S."/>
            <person name="Hansen M."/>
            <person name="Howarth C."/>
            <person name="Imamovic A."/>
            <person name="Larimer J."/>
            <person name="McCowan C."/>
            <person name="Murphy C."/>
            <person name="Pearson M."/>
            <person name="Priest M."/>
            <person name="Roberts A."/>
            <person name="Saif S."/>
            <person name="Shea T."/>
            <person name="Sykes S."/>
            <person name="Wortman J."/>
            <person name="Nusbaum C."/>
            <person name="Birren B."/>
        </authorList>
    </citation>
    <scope>NUCLEOTIDE SEQUENCE</scope>
    <source>
        <strain evidence="3">CBS 10118</strain>
    </source>
</reference>
<evidence type="ECO:0000313" key="2">
    <source>
        <dbReference type="EMBL" id="OCF25340.1"/>
    </source>
</evidence>
<organism evidence="2">
    <name type="scientific">Kwoniella bestiolae CBS 10118</name>
    <dbReference type="NCBI Taxonomy" id="1296100"/>
    <lineage>
        <taxon>Eukaryota</taxon>
        <taxon>Fungi</taxon>
        <taxon>Dikarya</taxon>
        <taxon>Basidiomycota</taxon>
        <taxon>Agaricomycotina</taxon>
        <taxon>Tremellomycetes</taxon>
        <taxon>Tremellales</taxon>
        <taxon>Cryptococcaceae</taxon>
        <taxon>Kwoniella</taxon>
    </lineage>
</organism>
<reference evidence="2" key="3">
    <citation type="submission" date="2014-01" db="EMBL/GenBank/DDBJ databases">
        <title>Evolution of pathogenesis and genome organization in the Tremellales.</title>
        <authorList>
            <person name="Cuomo C."/>
            <person name="Litvintseva A."/>
            <person name="Heitman J."/>
            <person name="Chen Y."/>
            <person name="Sun S."/>
            <person name="Springer D."/>
            <person name="Dromer F."/>
            <person name="Young S."/>
            <person name="Zeng Q."/>
            <person name="Chapman S."/>
            <person name="Gujja S."/>
            <person name="Saif S."/>
            <person name="Birren B."/>
        </authorList>
    </citation>
    <scope>NUCLEOTIDE SEQUENCE</scope>
    <source>
        <strain evidence="2">CBS 10118</strain>
    </source>
</reference>
<keyword evidence="4" id="KW-1185">Reference proteome</keyword>
<dbReference type="KEGG" id="kbi:30209555"/>
<dbReference type="VEuPathDB" id="FungiDB:I302_05156"/>
<gene>
    <name evidence="2" type="ORF">I302_05156</name>
    <name evidence="3" type="ORF">I302_106032</name>
</gene>
<sequence length="301" mass="34948">MREKEQDRPPIKTDQPARPTRRPSYSPISPTQTYIELTLPIQPKDLIDPSLETTICLWRAWPLDWSMVRQGMALQYLTSSLDEVPSNESAEKDKKLYKANQGQASRLMRLMDIDSHWKNISLLDRSITEGITSPMEIVKKNKDACRVENIREKVKEAIKCNEEATTQFELGQYPRALTTYLRGLAVLCPWSSDDSIMTFDLARSAGLSDIEQQILLNIVRAALAWSFLLPHDSQTKHLCPTFIDSTLQAFEFFPYTTYEGMIQLSDQYFSPERKRLFEVRRRSVREWGKQPPEEWPKRVLC</sequence>
<evidence type="ECO:0000313" key="3">
    <source>
        <dbReference type="EMBL" id="WVW84007.1"/>
    </source>
</evidence>
<feature type="region of interest" description="Disordered" evidence="1">
    <location>
        <begin position="1"/>
        <end position="29"/>
    </location>
</feature>
<evidence type="ECO:0000256" key="1">
    <source>
        <dbReference type="SAM" id="MobiDB-lite"/>
    </source>
</evidence>
<proteinExistence type="predicted"/>
<protein>
    <submittedName>
        <fullName evidence="2">Uncharacterized protein</fullName>
    </submittedName>
</protein>
<dbReference type="EMBL" id="KI894021">
    <property type="protein sequence ID" value="OCF25340.1"/>
    <property type="molecule type" value="Genomic_DNA"/>
</dbReference>
<dbReference type="GeneID" id="30209555"/>
<dbReference type="EMBL" id="CP144544">
    <property type="protein sequence ID" value="WVW84007.1"/>
    <property type="molecule type" value="Genomic_DNA"/>
</dbReference>
<dbReference type="Proteomes" id="UP000092730">
    <property type="component" value="Chromosome 4"/>
</dbReference>
<dbReference type="OrthoDB" id="2564150at2759"/>
<name>A0A1B9G2U8_9TREE</name>
<reference evidence="3" key="4">
    <citation type="submission" date="2024-02" db="EMBL/GenBank/DDBJ databases">
        <title>Comparative genomics of Cryptococcus and Kwoniella reveals pathogenesis evolution and contrasting modes of karyotype evolution via chromosome fusion or intercentromeric recombination.</title>
        <authorList>
            <person name="Coelho M.A."/>
            <person name="David-Palma M."/>
            <person name="Shea T."/>
            <person name="Bowers K."/>
            <person name="McGinley-Smith S."/>
            <person name="Mohammad A.W."/>
            <person name="Gnirke A."/>
            <person name="Yurkov A.M."/>
            <person name="Nowrousian M."/>
            <person name="Sun S."/>
            <person name="Cuomo C.A."/>
            <person name="Heitman J."/>
        </authorList>
    </citation>
    <scope>NUCLEOTIDE SEQUENCE</scope>
    <source>
        <strain evidence="3">CBS 10118</strain>
    </source>
</reference>
<dbReference type="AlphaFoldDB" id="A0A1B9G2U8"/>
<evidence type="ECO:0000313" key="4">
    <source>
        <dbReference type="Proteomes" id="UP000092730"/>
    </source>
</evidence>
<dbReference type="RefSeq" id="XP_019046410.1">
    <property type="nucleotide sequence ID" value="XM_019191780.1"/>
</dbReference>
<reference evidence="2" key="1">
    <citation type="submission" date="2013-07" db="EMBL/GenBank/DDBJ databases">
        <title>The Genome Sequence of Cryptococcus bestiolae CBS10118.</title>
        <authorList>
            <consortium name="The Broad Institute Genome Sequencing Platform"/>
            <person name="Cuomo C."/>
            <person name="Litvintseva A."/>
            <person name="Chen Y."/>
            <person name="Heitman J."/>
            <person name="Sun S."/>
            <person name="Springer D."/>
            <person name="Dromer F."/>
            <person name="Young S.K."/>
            <person name="Zeng Q."/>
            <person name="Gargeya S."/>
            <person name="Fitzgerald M."/>
            <person name="Abouelleil A."/>
            <person name="Alvarado L."/>
            <person name="Berlin A.M."/>
            <person name="Chapman S.B."/>
            <person name="Dewar J."/>
            <person name="Goldberg J."/>
            <person name="Griggs A."/>
            <person name="Gujja S."/>
            <person name="Hansen M."/>
            <person name="Howarth C."/>
            <person name="Imamovic A."/>
            <person name="Larimer J."/>
            <person name="McCowan C."/>
            <person name="Murphy C."/>
            <person name="Pearson M."/>
            <person name="Priest M."/>
            <person name="Roberts A."/>
            <person name="Saif S."/>
            <person name="Shea T."/>
            <person name="Sykes S."/>
            <person name="Wortman J."/>
            <person name="Nusbaum C."/>
            <person name="Birren B."/>
        </authorList>
    </citation>
    <scope>NUCLEOTIDE SEQUENCE [LARGE SCALE GENOMIC DNA]</scope>
    <source>
        <strain evidence="2">CBS 10118</strain>
    </source>
</reference>